<organism evidence="2">
    <name type="scientific">Fusarium oxysporum (strain Fo5176)</name>
    <name type="common">Fusarium vascular wilt</name>
    <dbReference type="NCBI Taxonomy" id="660025"/>
    <lineage>
        <taxon>Eukaryota</taxon>
        <taxon>Fungi</taxon>
        <taxon>Dikarya</taxon>
        <taxon>Ascomycota</taxon>
        <taxon>Pezizomycotina</taxon>
        <taxon>Sordariomycetes</taxon>
        <taxon>Hypocreomycetidae</taxon>
        <taxon>Hypocreales</taxon>
        <taxon>Nectriaceae</taxon>
        <taxon>Fusarium</taxon>
        <taxon>Fusarium oxysporum species complex</taxon>
    </lineage>
</organism>
<dbReference type="EMBL" id="AFQF01002870">
    <property type="protein sequence ID" value="EGU78191.1"/>
    <property type="molecule type" value="Genomic_DNA"/>
</dbReference>
<dbReference type="OrthoDB" id="5034114at2759"/>
<feature type="region of interest" description="Disordered" evidence="1">
    <location>
        <begin position="319"/>
        <end position="343"/>
    </location>
</feature>
<gene>
    <name evidence="2" type="ORF">FOXB_11302</name>
</gene>
<protein>
    <submittedName>
        <fullName evidence="2">Uncharacterized protein</fullName>
    </submittedName>
</protein>
<dbReference type="PaxDb" id="5507-FOXG_02925P0"/>
<name>F9FY20_FUSOF</name>
<evidence type="ECO:0000256" key="1">
    <source>
        <dbReference type="SAM" id="MobiDB-lite"/>
    </source>
</evidence>
<proteinExistence type="predicted"/>
<evidence type="ECO:0000313" key="2">
    <source>
        <dbReference type="EMBL" id="EGU78191.1"/>
    </source>
</evidence>
<sequence length="372" mass="42631">MPNQRIPDEEARMIAKIYSTDFYRKVSDLARNPSGTVYDPTMGPPPPSPAFKEFRPMPPSSQAPRPDTPRPEDHYGAGMIIPGKAVVNDNWEENLRRVIGPNYGGYRWKSLGDMTMRCWQHVREKGNRTQRGTKWSMDKIERYGRLLVWGVHKDVIGALMGWPVNPQWTREEEDHFEAAVQDELRYIPVTQQEAAANVVERQQEPHEEYIVDFASIAIWPLFRQENQGMNSQVATSPNQAIAVQHEQTGLGRVWNIRELEMAGRLSAWNVPYFFGRAILGTPSAVPHGEDLEVFKRWQKEEEDILGEIHGLGGFEGFRYGQQGNRPQGERSERVGNSTRNPYETEENILEEIYGLGGFEDFGYGQQTNRPQE</sequence>
<dbReference type="AlphaFoldDB" id="F9FY20"/>
<comment type="caution">
    <text evidence="2">The sequence shown here is derived from an EMBL/GenBank/DDBJ whole genome shotgun (WGS) entry which is preliminary data.</text>
</comment>
<feature type="region of interest" description="Disordered" evidence="1">
    <location>
        <begin position="33"/>
        <end position="72"/>
    </location>
</feature>
<reference evidence="2" key="1">
    <citation type="journal article" date="2012" name="Mol. Plant Microbe Interact.">
        <title>A highly conserved effector in Fusarium oxysporum is required for full virulence on Arabidopsis.</title>
        <authorList>
            <person name="Thatcher L.F."/>
            <person name="Gardiner D.M."/>
            <person name="Kazan K."/>
            <person name="Manners J."/>
        </authorList>
    </citation>
    <scope>NUCLEOTIDE SEQUENCE [LARGE SCALE GENOMIC DNA]</scope>
    <source>
        <strain evidence="2">Fo5176</strain>
    </source>
</reference>
<accession>F9FY20</accession>